<keyword evidence="2" id="KW-1185">Reference proteome</keyword>
<evidence type="ECO:0000313" key="2">
    <source>
        <dbReference type="Proteomes" id="UP000193411"/>
    </source>
</evidence>
<dbReference type="Proteomes" id="UP000193411">
    <property type="component" value="Unassembled WGS sequence"/>
</dbReference>
<reference evidence="1 2" key="1">
    <citation type="submission" date="2016-07" db="EMBL/GenBank/DDBJ databases">
        <title>Pervasive Adenine N6-methylation of Active Genes in Fungi.</title>
        <authorList>
            <consortium name="DOE Joint Genome Institute"/>
            <person name="Mondo S.J."/>
            <person name="Dannebaum R.O."/>
            <person name="Kuo R.C."/>
            <person name="Labutti K."/>
            <person name="Haridas S."/>
            <person name="Kuo A."/>
            <person name="Salamov A."/>
            <person name="Ahrendt S.R."/>
            <person name="Lipzen A."/>
            <person name="Sullivan W."/>
            <person name="Andreopoulos W.B."/>
            <person name="Clum A."/>
            <person name="Lindquist E."/>
            <person name="Daum C."/>
            <person name="Ramamoorthy G.K."/>
            <person name="Gryganskyi A."/>
            <person name="Culley D."/>
            <person name="Magnuson J.K."/>
            <person name="James T.Y."/>
            <person name="O'Malley M.A."/>
            <person name="Stajich J.E."/>
            <person name="Spatafora J.W."/>
            <person name="Visel A."/>
            <person name="Grigoriev I.V."/>
        </authorList>
    </citation>
    <scope>NUCLEOTIDE SEQUENCE [LARGE SCALE GENOMIC DNA]</scope>
    <source>
        <strain evidence="1 2">PL171</strain>
    </source>
</reference>
<dbReference type="EMBL" id="MCFL01000004">
    <property type="protein sequence ID" value="ORZ40089.1"/>
    <property type="molecule type" value="Genomic_DNA"/>
</dbReference>
<dbReference type="AlphaFoldDB" id="A0A1Y2I019"/>
<evidence type="ECO:0000313" key="1">
    <source>
        <dbReference type="EMBL" id="ORZ40089.1"/>
    </source>
</evidence>
<organism evidence="1 2">
    <name type="scientific">Catenaria anguillulae PL171</name>
    <dbReference type="NCBI Taxonomy" id="765915"/>
    <lineage>
        <taxon>Eukaryota</taxon>
        <taxon>Fungi</taxon>
        <taxon>Fungi incertae sedis</taxon>
        <taxon>Blastocladiomycota</taxon>
        <taxon>Blastocladiomycetes</taxon>
        <taxon>Blastocladiales</taxon>
        <taxon>Catenariaceae</taxon>
        <taxon>Catenaria</taxon>
    </lineage>
</organism>
<accession>A0A1Y2I019</accession>
<proteinExistence type="predicted"/>
<protein>
    <submittedName>
        <fullName evidence="1">Uncharacterized protein</fullName>
    </submittedName>
</protein>
<comment type="caution">
    <text evidence="1">The sequence shown here is derived from an EMBL/GenBank/DDBJ whole genome shotgun (WGS) entry which is preliminary data.</text>
</comment>
<gene>
    <name evidence="1" type="ORF">BCR44DRAFT_1426231</name>
</gene>
<sequence>MWPWAMGRWSAGEASKATCNEGTLVVAEMVLGIENATHTAELRLCAANPQRREELGGAALIEAKSGSCVQMK</sequence>
<name>A0A1Y2I019_9FUNG</name>